<evidence type="ECO:0000256" key="9">
    <source>
        <dbReference type="ARBA" id="ARBA00031449"/>
    </source>
</evidence>
<dbReference type="EMBL" id="CP012508">
    <property type="protein sequence ID" value="ALB24074.1"/>
    <property type="molecule type" value="Genomic_DNA"/>
</dbReference>
<dbReference type="Proteomes" id="UP000029558">
    <property type="component" value="Chromosome"/>
</dbReference>
<dbReference type="PANTHER" id="PTHR12589:SF7">
    <property type="entry name" value="6-PYRUVOYL TETRAHYDROBIOPTERIN SYNTHASE"/>
    <property type="match status" value="1"/>
</dbReference>
<keyword evidence="7" id="KW-0862">Zinc</keyword>
<comment type="pathway">
    <text evidence="2">Purine metabolism; 7-cyano-7-deazaguanine biosynthesis.</text>
</comment>
<evidence type="ECO:0000256" key="1">
    <source>
        <dbReference type="ARBA" id="ARBA00001947"/>
    </source>
</evidence>
<dbReference type="PANTHER" id="PTHR12589">
    <property type="entry name" value="PYRUVOYL TETRAHYDROBIOPTERIN SYNTHASE"/>
    <property type="match status" value="1"/>
</dbReference>
<dbReference type="GO" id="GO:0046872">
    <property type="term" value="F:metal ion binding"/>
    <property type="evidence" value="ECO:0007669"/>
    <property type="project" value="UniProtKB-KW"/>
</dbReference>
<dbReference type="InterPro" id="IPR007115">
    <property type="entry name" value="6-PTP_synth/QueD"/>
</dbReference>
<gene>
    <name evidence="11" type="primary">queD</name>
    <name evidence="11" type="ORF">KU39_2899</name>
</gene>
<evidence type="ECO:0000313" key="12">
    <source>
        <dbReference type="Proteomes" id="UP000029558"/>
    </source>
</evidence>
<evidence type="ECO:0000256" key="5">
    <source>
        <dbReference type="ARBA" id="ARBA00018141"/>
    </source>
</evidence>
<protein>
    <recommendedName>
        <fullName evidence="5">6-carboxy-5,6,7,8-tetrahydropterin synthase</fullName>
        <ecNumber evidence="4">4.1.2.50</ecNumber>
    </recommendedName>
    <alternativeName>
        <fullName evidence="9">Queuosine biosynthesis protein QueD</fullName>
    </alternativeName>
</protein>
<comment type="catalytic activity">
    <reaction evidence="10">
        <text>7,8-dihydroneopterin 3'-triphosphate + H2O = 6-carboxy-5,6,7,8-tetrahydropterin + triphosphate + acetaldehyde + 2 H(+)</text>
        <dbReference type="Rhea" id="RHEA:27966"/>
        <dbReference type="ChEBI" id="CHEBI:15343"/>
        <dbReference type="ChEBI" id="CHEBI:15377"/>
        <dbReference type="ChEBI" id="CHEBI:15378"/>
        <dbReference type="ChEBI" id="CHEBI:18036"/>
        <dbReference type="ChEBI" id="CHEBI:58462"/>
        <dbReference type="ChEBI" id="CHEBI:61032"/>
        <dbReference type="EC" id="4.1.2.50"/>
    </reaction>
</comment>
<dbReference type="Gene3D" id="3.30.479.10">
    <property type="entry name" value="6-pyruvoyl tetrahydropterin synthase/QueD"/>
    <property type="match status" value="1"/>
</dbReference>
<keyword evidence="8" id="KW-0456">Lyase</keyword>
<evidence type="ECO:0000313" key="11">
    <source>
        <dbReference type="EMBL" id="ALB24074.1"/>
    </source>
</evidence>
<comment type="cofactor">
    <cofactor evidence="1">
        <name>Zn(2+)</name>
        <dbReference type="ChEBI" id="CHEBI:29105"/>
    </cofactor>
</comment>
<keyword evidence="6" id="KW-0479">Metal-binding</keyword>
<evidence type="ECO:0000256" key="2">
    <source>
        <dbReference type="ARBA" id="ARBA00005061"/>
    </source>
</evidence>
<dbReference type="InterPro" id="IPR038418">
    <property type="entry name" value="6-PTP_synth/QueD_sf"/>
</dbReference>
<dbReference type="RefSeq" id="WP_017378090.1">
    <property type="nucleotide sequence ID" value="NZ_CP012508.1"/>
</dbReference>
<dbReference type="OrthoDB" id="9804698at2"/>
<evidence type="ECO:0000256" key="7">
    <source>
        <dbReference type="ARBA" id="ARBA00022833"/>
    </source>
</evidence>
<accession>A0A1L6TF12</accession>
<evidence type="ECO:0000256" key="4">
    <source>
        <dbReference type="ARBA" id="ARBA00012982"/>
    </source>
</evidence>
<dbReference type="SUPFAM" id="SSF55620">
    <property type="entry name" value="Tetrahydrobiopterin biosynthesis enzymes-like"/>
    <property type="match status" value="1"/>
</dbReference>
<proteinExistence type="inferred from homology"/>
<dbReference type="GO" id="GO:0070497">
    <property type="term" value="F:6-carboxytetrahydropterin synthase activity"/>
    <property type="evidence" value="ECO:0007669"/>
    <property type="project" value="UniProtKB-EC"/>
</dbReference>
<dbReference type="EC" id="4.1.2.50" evidence="4"/>
<name>A0A1L6TF12_PISSA</name>
<comment type="similarity">
    <text evidence="3">Belongs to the PTPS family. QueD subfamily.</text>
</comment>
<evidence type="ECO:0000256" key="10">
    <source>
        <dbReference type="ARBA" id="ARBA00048807"/>
    </source>
</evidence>
<organism evidence="11 12">
    <name type="scientific">Piscirickettsia salmonis</name>
    <dbReference type="NCBI Taxonomy" id="1238"/>
    <lineage>
        <taxon>Bacteria</taxon>
        <taxon>Pseudomonadati</taxon>
        <taxon>Pseudomonadota</taxon>
        <taxon>Gammaproteobacteria</taxon>
        <taxon>Thiotrichales</taxon>
        <taxon>Piscirickettsiaceae</taxon>
        <taxon>Piscirickettsia</taxon>
    </lineage>
</organism>
<reference evidence="11 12" key="1">
    <citation type="journal article" date="2014" name="Genome Announc.">
        <title>Comparative Genome Analysis of Two Isolates of the Fish Pathogen Piscirickettsia salmonis from Different Hosts Reveals Major Differences in Virulence-Associated Secretion Systems.</title>
        <authorList>
            <person name="Bohle H."/>
            <person name="Henriquez P."/>
            <person name="Grothusen H."/>
            <person name="Navas E."/>
            <person name="Sandoval A."/>
            <person name="Bustamante F."/>
            <person name="Bustos P."/>
            <person name="Mancilla M."/>
        </authorList>
    </citation>
    <scope>NUCLEOTIDE SEQUENCE [LARGE SCALE GENOMIC DNA]</scope>
    <source>
        <strain evidence="12">B1-32597</strain>
    </source>
</reference>
<evidence type="ECO:0000256" key="6">
    <source>
        <dbReference type="ARBA" id="ARBA00022723"/>
    </source>
</evidence>
<sequence length="161" mass="18768">MYTLKIFKERFHFCSAHFCILSNRNKENLHGHNYYIDVEFSGKKIENGFLYPVADLKEIIQSTCDNLDEKILIQGNSPYLTNQQDNEYITIYFNGKMLYKFPRDEVIILPIKNTTMECLAEYLLTNIKSNISRTINTNFSKISLGIAETQGQKLIIEHQLS</sequence>
<evidence type="ECO:0000256" key="8">
    <source>
        <dbReference type="ARBA" id="ARBA00023239"/>
    </source>
</evidence>
<dbReference type="AlphaFoldDB" id="A0A1L6TF12"/>
<dbReference type="Pfam" id="PF01242">
    <property type="entry name" value="PTPS"/>
    <property type="match status" value="1"/>
</dbReference>
<evidence type="ECO:0000256" key="3">
    <source>
        <dbReference type="ARBA" id="ARBA00008900"/>
    </source>
</evidence>